<feature type="domain" description="HD-GYP" evidence="1">
    <location>
        <begin position="213"/>
        <end position="409"/>
    </location>
</feature>
<evidence type="ECO:0000259" key="1">
    <source>
        <dbReference type="PROSITE" id="PS51832"/>
    </source>
</evidence>
<keyword evidence="3" id="KW-1185">Reference proteome</keyword>
<dbReference type="AlphaFoldDB" id="A0A7G1H1E6"/>
<dbReference type="Proteomes" id="UP000516360">
    <property type="component" value="Chromosome"/>
</dbReference>
<reference evidence="2 3" key="1">
    <citation type="submission" date="2020-03" db="EMBL/GenBank/DDBJ databases">
        <title>Complete genome sequences of two sulfur-disproportionating bacterial strains T55J and Mzg5.</title>
        <authorList>
            <person name="Umezawa K."/>
            <person name="Kojima H."/>
            <person name="Kato Y."/>
            <person name="Fukui M."/>
        </authorList>
    </citation>
    <scope>NUCLEOTIDE SEQUENCE [LARGE SCALE GENOMIC DNA]</scope>
    <source>
        <strain evidence="2 3">T55J</strain>
    </source>
</reference>
<name>A0A7G1H1E6_9BACT</name>
<gene>
    <name evidence="2" type="ORF">JZK55_13600</name>
</gene>
<evidence type="ECO:0000313" key="2">
    <source>
        <dbReference type="EMBL" id="BCB96438.1"/>
    </source>
</evidence>
<dbReference type="InterPro" id="IPR006674">
    <property type="entry name" value="HD_domain"/>
</dbReference>
<dbReference type="InterPro" id="IPR003607">
    <property type="entry name" value="HD/PDEase_dom"/>
</dbReference>
<sequence>MIGNIRIKLSDLILSFSKALDFINPAMMSHHIRVAIIASEIARHYGMPHNEVANIFVASTLHDIGAFSLKDRLTTLDFEIKNPQSHAEKGYLILKNTGFDLLPDVAKIIRYHHMPWADGRGAYFEGEEVHIGSHIIHLSDRIEVLIDRQKYILNQGREISDIIKAKAGSMFMPDVVKAFEELSQKEYFWLDAASPEVDQIIYDRNVLPDVELNAEGLLKTARLFSHIIDYRSRFTAVHSAGVSAVAALLAQMAGFSDLECEMMRIAGYLHDIGKLAIPSEIIEKPARLSDEEFNVMKSHVYHSYRILEAISGLEIINTWASFHHERMDGGGYPFHIRGNELPIGSRIMAVADVFTAITEDRPYRKGMSGENALKVIEDMAKNNSLDKSIVDLASTYFRHLDYVRIEAQLRAGEEYAAVKGLME</sequence>
<dbReference type="EMBL" id="AP022873">
    <property type="protein sequence ID" value="BCB96438.1"/>
    <property type="molecule type" value="Genomic_DNA"/>
</dbReference>
<dbReference type="Pfam" id="PF13487">
    <property type="entry name" value="HD_5"/>
    <property type="match status" value="1"/>
</dbReference>
<dbReference type="PROSITE" id="PS51832">
    <property type="entry name" value="HD_GYP"/>
    <property type="match status" value="2"/>
</dbReference>
<keyword evidence="2" id="KW-0378">Hydrolase</keyword>
<dbReference type="PANTHER" id="PTHR43155:SF1">
    <property type="entry name" value="3'3'-CGAMP-SPECIFIC PHOSPHODIESTERASE 1"/>
    <property type="match status" value="1"/>
</dbReference>
<dbReference type="Pfam" id="PF01966">
    <property type="entry name" value="HD"/>
    <property type="match status" value="1"/>
</dbReference>
<dbReference type="GO" id="GO:0016787">
    <property type="term" value="F:hydrolase activity"/>
    <property type="evidence" value="ECO:0007669"/>
    <property type="project" value="UniProtKB-KW"/>
</dbReference>
<dbReference type="PANTHER" id="PTHR43155">
    <property type="entry name" value="CYCLIC DI-GMP PHOSPHODIESTERASE PA4108-RELATED"/>
    <property type="match status" value="1"/>
</dbReference>
<dbReference type="KEGG" id="dtp:JZK55_13600"/>
<dbReference type="SMART" id="SM00471">
    <property type="entry name" value="HDc"/>
    <property type="match status" value="2"/>
</dbReference>
<proteinExistence type="predicted"/>
<organism evidence="2 3">
    <name type="scientific">Dissulfurispira thermophila</name>
    <dbReference type="NCBI Taxonomy" id="2715679"/>
    <lineage>
        <taxon>Bacteria</taxon>
        <taxon>Pseudomonadati</taxon>
        <taxon>Nitrospirota</taxon>
        <taxon>Thermodesulfovibrionia</taxon>
        <taxon>Thermodesulfovibrionales</taxon>
        <taxon>Dissulfurispiraceae</taxon>
        <taxon>Dissulfurispira</taxon>
    </lineage>
</organism>
<protein>
    <submittedName>
        <fullName evidence="2">Hydrolase</fullName>
    </submittedName>
</protein>
<accession>A0A7G1H1E6</accession>
<evidence type="ECO:0000313" key="3">
    <source>
        <dbReference type="Proteomes" id="UP000516360"/>
    </source>
</evidence>
<dbReference type="InterPro" id="IPR037522">
    <property type="entry name" value="HD_GYP_dom"/>
</dbReference>
<feature type="domain" description="HD-GYP" evidence="1">
    <location>
        <begin position="5"/>
        <end position="195"/>
    </location>
</feature>
<dbReference type="Gene3D" id="1.10.3210.10">
    <property type="entry name" value="Hypothetical protein af1432"/>
    <property type="match status" value="2"/>
</dbReference>
<dbReference type="SUPFAM" id="SSF109604">
    <property type="entry name" value="HD-domain/PDEase-like"/>
    <property type="match status" value="2"/>
</dbReference>
<dbReference type="CDD" id="cd00077">
    <property type="entry name" value="HDc"/>
    <property type="match status" value="2"/>
</dbReference>